<name>A0A8T1MZT0_CLOSI</name>
<dbReference type="InterPro" id="IPR007914">
    <property type="entry name" value="UPF0193"/>
</dbReference>
<gene>
    <name evidence="2" type="ORF">CSKR_104883</name>
</gene>
<dbReference type="Pfam" id="PF05250">
    <property type="entry name" value="UPF0193"/>
    <property type="match status" value="1"/>
</dbReference>
<dbReference type="OrthoDB" id="189770at2759"/>
<dbReference type="PANTHER" id="PTHR28348">
    <property type="entry name" value="UPF0193 PROTEIN EVG1"/>
    <property type="match status" value="1"/>
</dbReference>
<sequence>MEPSVNVDGGFWNTPKVVYSEATKSLLKNLMQEANVSNAYRQQINSQVKKGESLDQGLKNRPVRNKRTNAKSNNARKMGRSFKPGIRPRHAIEASMKDNTPYRPKPVPATSGPAEKTRLAYLMTYGEEPRAKHLDPRKNENGRFAYLKRRVHGVRKLGKNYDDNGDPLPDDDERFLELIREVKERRQFLDQMKVMGKEHIYKNEVETEISQLVREMEQIDMKRSAELERAIELQETRGERLH</sequence>
<evidence type="ECO:0000256" key="1">
    <source>
        <dbReference type="SAM" id="MobiDB-lite"/>
    </source>
</evidence>
<reference evidence="2 3" key="2">
    <citation type="journal article" date="2021" name="Genomics">
        <title>High-quality reference genome for Clonorchis sinensis.</title>
        <authorList>
            <person name="Young N.D."/>
            <person name="Stroehlein A.J."/>
            <person name="Kinkar L."/>
            <person name="Wang T."/>
            <person name="Sohn W.M."/>
            <person name="Chang B.C.H."/>
            <person name="Kaur P."/>
            <person name="Weisz D."/>
            <person name="Dudchenko O."/>
            <person name="Aiden E.L."/>
            <person name="Korhonen P.K."/>
            <person name="Gasser R.B."/>
        </authorList>
    </citation>
    <scope>NUCLEOTIDE SEQUENCE [LARGE SCALE GENOMIC DNA]</scope>
    <source>
        <strain evidence="2">Cs-k2</strain>
    </source>
</reference>
<reference evidence="2 3" key="1">
    <citation type="journal article" date="2018" name="Biotechnol. Adv.">
        <title>Improved genomic resources and new bioinformatic workflow for the carcinogenic parasite Clonorchis sinensis: Biotechnological implications.</title>
        <authorList>
            <person name="Wang D."/>
            <person name="Korhonen P.K."/>
            <person name="Gasser R.B."/>
            <person name="Young N.D."/>
        </authorList>
    </citation>
    <scope>NUCLEOTIDE SEQUENCE [LARGE SCALE GENOMIC DNA]</scope>
    <source>
        <strain evidence="2">Cs-k2</strain>
    </source>
</reference>
<comment type="caution">
    <text evidence="2">The sequence shown here is derived from an EMBL/GenBank/DDBJ whole genome shotgun (WGS) entry which is preliminary data.</text>
</comment>
<evidence type="ECO:0000313" key="2">
    <source>
        <dbReference type="EMBL" id="KAG5454529.1"/>
    </source>
</evidence>
<dbReference type="Proteomes" id="UP000286415">
    <property type="component" value="Unassembled WGS sequence"/>
</dbReference>
<accession>A0A8T1MZT0</accession>
<evidence type="ECO:0000313" key="3">
    <source>
        <dbReference type="Proteomes" id="UP000286415"/>
    </source>
</evidence>
<protein>
    <submittedName>
        <fullName evidence="2">UPF0193 protein EVG1</fullName>
    </submittedName>
</protein>
<organism evidence="2 3">
    <name type="scientific">Clonorchis sinensis</name>
    <name type="common">Chinese liver fluke</name>
    <dbReference type="NCBI Taxonomy" id="79923"/>
    <lineage>
        <taxon>Eukaryota</taxon>
        <taxon>Metazoa</taxon>
        <taxon>Spiralia</taxon>
        <taxon>Lophotrochozoa</taxon>
        <taxon>Platyhelminthes</taxon>
        <taxon>Trematoda</taxon>
        <taxon>Digenea</taxon>
        <taxon>Opisthorchiida</taxon>
        <taxon>Opisthorchiata</taxon>
        <taxon>Opisthorchiidae</taxon>
        <taxon>Clonorchis</taxon>
    </lineage>
</organism>
<dbReference type="PANTHER" id="PTHR28348:SF1">
    <property type="entry name" value="UPF0193 PROTEIN EVG1"/>
    <property type="match status" value="1"/>
</dbReference>
<proteinExistence type="predicted"/>
<dbReference type="AlphaFoldDB" id="A0A8T1MZT0"/>
<dbReference type="EMBL" id="NIRI02000005">
    <property type="protein sequence ID" value="KAG5454529.1"/>
    <property type="molecule type" value="Genomic_DNA"/>
</dbReference>
<keyword evidence="3" id="KW-1185">Reference proteome</keyword>
<feature type="region of interest" description="Disordered" evidence="1">
    <location>
        <begin position="48"/>
        <end position="113"/>
    </location>
</feature>